<feature type="compositionally biased region" description="Low complexity" evidence="4">
    <location>
        <begin position="26"/>
        <end position="35"/>
    </location>
</feature>
<evidence type="ECO:0000256" key="1">
    <source>
        <dbReference type="ARBA" id="ARBA00010531"/>
    </source>
</evidence>
<dbReference type="Proteomes" id="UP000265515">
    <property type="component" value="Unassembled WGS sequence"/>
</dbReference>
<evidence type="ECO:0000256" key="2">
    <source>
        <dbReference type="ARBA" id="ARBA00022980"/>
    </source>
</evidence>
<dbReference type="STRING" id="69332.A0A388KN85"/>
<dbReference type="Gene3D" id="3.30.190.20">
    <property type="match status" value="1"/>
</dbReference>
<evidence type="ECO:0000313" key="6">
    <source>
        <dbReference type="Proteomes" id="UP000265515"/>
    </source>
</evidence>
<evidence type="ECO:0000313" key="5">
    <source>
        <dbReference type="EMBL" id="GBG71512.1"/>
    </source>
</evidence>
<keyword evidence="3" id="KW-0687">Ribonucleoprotein</keyword>
<evidence type="ECO:0008006" key="7">
    <source>
        <dbReference type="Google" id="ProtNLM"/>
    </source>
</evidence>
<dbReference type="EMBL" id="BFEA01000148">
    <property type="protein sequence ID" value="GBG71512.1"/>
    <property type="molecule type" value="Genomic_DNA"/>
</dbReference>
<evidence type="ECO:0000256" key="3">
    <source>
        <dbReference type="ARBA" id="ARBA00023274"/>
    </source>
</evidence>
<organism evidence="5 6">
    <name type="scientific">Chara braunii</name>
    <name type="common">Braun's stonewort</name>
    <dbReference type="NCBI Taxonomy" id="69332"/>
    <lineage>
        <taxon>Eukaryota</taxon>
        <taxon>Viridiplantae</taxon>
        <taxon>Streptophyta</taxon>
        <taxon>Charophyceae</taxon>
        <taxon>Charales</taxon>
        <taxon>Characeae</taxon>
        <taxon>Chara</taxon>
    </lineage>
</organism>
<keyword evidence="2" id="KW-0689">Ribosomal protein</keyword>
<dbReference type="Pfam" id="PF00687">
    <property type="entry name" value="Ribosomal_L1"/>
    <property type="match status" value="1"/>
</dbReference>
<dbReference type="InterPro" id="IPR023674">
    <property type="entry name" value="Ribosomal_uL1-like"/>
</dbReference>
<dbReference type="PANTHER" id="PTHR36427">
    <property type="entry name" value="54S RIBOSOMAL PROTEIN L1, MITOCHONDRIAL"/>
    <property type="match status" value="1"/>
</dbReference>
<accession>A0A388KN85</accession>
<keyword evidence="6" id="KW-1185">Reference proteome</keyword>
<dbReference type="GO" id="GO:0005840">
    <property type="term" value="C:ribosome"/>
    <property type="evidence" value="ECO:0007669"/>
    <property type="project" value="UniProtKB-KW"/>
</dbReference>
<feature type="region of interest" description="Disordered" evidence="4">
    <location>
        <begin position="26"/>
        <end position="47"/>
    </location>
</feature>
<dbReference type="SUPFAM" id="SSF56808">
    <property type="entry name" value="Ribosomal protein L1"/>
    <property type="match status" value="1"/>
</dbReference>
<evidence type="ECO:0000256" key="4">
    <source>
        <dbReference type="SAM" id="MobiDB-lite"/>
    </source>
</evidence>
<dbReference type="CDD" id="cd00403">
    <property type="entry name" value="Ribosomal_L1"/>
    <property type="match status" value="1"/>
</dbReference>
<dbReference type="PANTHER" id="PTHR36427:SF3">
    <property type="entry name" value="LARGE RIBOSOMAL SUBUNIT PROTEIN UL1M"/>
    <property type="match status" value="1"/>
</dbReference>
<dbReference type="AlphaFoldDB" id="A0A388KN85"/>
<comment type="caution">
    <text evidence="5">The sequence shown here is derived from an EMBL/GenBank/DDBJ whole genome shotgun (WGS) entry which is preliminary data.</text>
</comment>
<dbReference type="GO" id="GO:1990904">
    <property type="term" value="C:ribonucleoprotein complex"/>
    <property type="evidence" value="ECO:0007669"/>
    <property type="project" value="UniProtKB-KW"/>
</dbReference>
<proteinExistence type="inferred from homology"/>
<dbReference type="InterPro" id="IPR028364">
    <property type="entry name" value="Ribosomal_uL1/biogenesis"/>
</dbReference>
<dbReference type="Gramene" id="GBG71512">
    <property type="protein sequence ID" value="GBG71512"/>
    <property type="gene ID" value="CBR_g8929"/>
</dbReference>
<name>A0A388KN85_CHABU</name>
<sequence length="313" mass="33539">MSSSMSAAYALRELAATASSSIALGRASSSSSSSCPPSPSPSPCSRRVSSSSTCVACQNVDRSLSATSSVQIRRFNGLQRECHVATLSGAQQTGWRAIRRSAMAGPKVTAMVATGTAVVEAEALDTADAAKPSKKIVLNKGWVLPSDRGRSRRYLETQRVRVRKQEYDPRTAVAMIKQSASTKFVESAEAHFRLNIDPKYSDQQLRATVSLPKGTGQTVRVAVLTQGEKAMEADKAGADVVGADDLIDRIQGGFMDFDKLIATPDMMPKSNKPSGAKGQYWKTIYICSTMGPSIRVNISQLRELKLAQLLSSA</sequence>
<comment type="similarity">
    <text evidence="1">Belongs to the universal ribosomal protein uL1 family.</text>
</comment>
<dbReference type="OrthoDB" id="1747252at2759"/>
<protein>
    <recommendedName>
        <fullName evidence="7">Ribosomal protein</fullName>
    </recommendedName>
</protein>
<gene>
    <name evidence="5" type="ORF">CBR_g8929</name>
</gene>
<reference evidence="5 6" key="1">
    <citation type="journal article" date="2018" name="Cell">
        <title>The Chara Genome: Secondary Complexity and Implications for Plant Terrestrialization.</title>
        <authorList>
            <person name="Nishiyama T."/>
            <person name="Sakayama H."/>
            <person name="Vries J.D."/>
            <person name="Buschmann H."/>
            <person name="Saint-Marcoux D."/>
            <person name="Ullrich K.K."/>
            <person name="Haas F.B."/>
            <person name="Vanderstraeten L."/>
            <person name="Becker D."/>
            <person name="Lang D."/>
            <person name="Vosolsobe S."/>
            <person name="Rombauts S."/>
            <person name="Wilhelmsson P.K.I."/>
            <person name="Janitza P."/>
            <person name="Kern R."/>
            <person name="Heyl A."/>
            <person name="Rumpler F."/>
            <person name="Villalobos L.I.A.C."/>
            <person name="Clay J.M."/>
            <person name="Skokan R."/>
            <person name="Toyoda A."/>
            <person name="Suzuki Y."/>
            <person name="Kagoshima H."/>
            <person name="Schijlen E."/>
            <person name="Tajeshwar N."/>
            <person name="Catarino B."/>
            <person name="Hetherington A.J."/>
            <person name="Saltykova A."/>
            <person name="Bonnot C."/>
            <person name="Breuninger H."/>
            <person name="Symeonidi A."/>
            <person name="Radhakrishnan G.V."/>
            <person name="Van Nieuwerburgh F."/>
            <person name="Deforce D."/>
            <person name="Chang C."/>
            <person name="Karol K.G."/>
            <person name="Hedrich R."/>
            <person name="Ulvskov P."/>
            <person name="Glockner G."/>
            <person name="Delwiche C.F."/>
            <person name="Petrasek J."/>
            <person name="Van de Peer Y."/>
            <person name="Friml J."/>
            <person name="Beilby M."/>
            <person name="Dolan L."/>
            <person name="Kohara Y."/>
            <person name="Sugano S."/>
            <person name="Fujiyama A."/>
            <person name="Delaux P.-M."/>
            <person name="Quint M."/>
            <person name="TheiBen G."/>
            <person name="Hagemann M."/>
            <person name="Harholt J."/>
            <person name="Dunand C."/>
            <person name="Zachgo S."/>
            <person name="Langdale J."/>
            <person name="Maumus F."/>
            <person name="Straeten D.V.D."/>
            <person name="Gould S.B."/>
            <person name="Rensing S.A."/>
        </authorList>
    </citation>
    <scope>NUCLEOTIDE SEQUENCE [LARGE SCALE GENOMIC DNA]</scope>
    <source>
        <strain evidence="5 6">S276</strain>
    </source>
</reference>